<evidence type="ECO:0000259" key="6">
    <source>
        <dbReference type="PROSITE" id="PS51123"/>
    </source>
</evidence>
<dbReference type="PRINTS" id="PR01023">
    <property type="entry name" value="NAFLGMOTY"/>
</dbReference>
<reference evidence="7" key="1">
    <citation type="submission" date="2021-04" db="EMBL/GenBank/DDBJ databases">
        <authorList>
            <person name="Yoon J."/>
        </authorList>
    </citation>
    <scope>NUCLEOTIDE SEQUENCE</scope>
    <source>
        <strain evidence="7">KMU-90</strain>
    </source>
</reference>
<keyword evidence="2 4" id="KW-0472">Membrane</keyword>
<evidence type="ECO:0000313" key="7">
    <source>
        <dbReference type="EMBL" id="MBS0126409.1"/>
    </source>
</evidence>
<dbReference type="InterPro" id="IPR050330">
    <property type="entry name" value="Bact_OuterMem_StrucFunc"/>
</dbReference>
<proteinExistence type="predicted"/>
<sequence>MCITRRRAEPRRAWGLALALLVAAGSGAAQDLALPANARLTEEQARDPGSYALPTGPWAPGEGLPVRSIEGPITLQAFRLDGSGLTPLQLMAPLRTQLEQAGWTILLDCAGRGCGGFDFRFATEVIPAPAMYVDLSAYRFLSALSPDGAGLSVLTSRDRGSGYVQIVRAGQAAPAVAATAPQPTGPVTPAPTAATGSLAEALEARGHAVLPGLDFSSGSAGLGEGPVAALEELAQWLRANPSRQVLLVGHTDATGSLETNRALSKRRAQEAVDYLAARGIPGAQIGAEGAGYLAPVASNLTAAGREANRRVEVVVISTE</sequence>
<feature type="signal peptide" evidence="5">
    <location>
        <begin position="1"/>
        <end position="28"/>
    </location>
</feature>
<dbReference type="PANTHER" id="PTHR30329">
    <property type="entry name" value="STATOR ELEMENT OF FLAGELLAR MOTOR COMPLEX"/>
    <property type="match status" value="1"/>
</dbReference>
<keyword evidence="5" id="KW-0732">Signal</keyword>
<dbReference type="PROSITE" id="PS51123">
    <property type="entry name" value="OMPA_2"/>
    <property type="match status" value="1"/>
</dbReference>
<evidence type="ECO:0000256" key="3">
    <source>
        <dbReference type="ARBA" id="ARBA00023237"/>
    </source>
</evidence>
<dbReference type="SUPFAM" id="SSF103088">
    <property type="entry name" value="OmpA-like"/>
    <property type="match status" value="1"/>
</dbReference>
<name>A0A8J8BA05_9RHOB</name>
<dbReference type="InterPro" id="IPR036737">
    <property type="entry name" value="OmpA-like_sf"/>
</dbReference>
<dbReference type="Pfam" id="PF00691">
    <property type="entry name" value="OmpA"/>
    <property type="match status" value="1"/>
</dbReference>
<dbReference type="AlphaFoldDB" id="A0A8J8BA05"/>
<dbReference type="EMBL" id="JAGTUU010000009">
    <property type="protein sequence ID" value="MBS0126409.1"/>
    <property type="molecule type" value="Genomic_DNA"/>
</dbReference>
<dbReference type="GO" id="GO:0009279">
    <property type="term" value="C:cell outer membrane"/>
    <property type="evidence" value="ECO:0007669"/>
    <property type="project" value="UniProtKB-SubCell"/>
</dbReference>
<keyword evidence="3" id="KW-0998">Cell outer membrane</keyword>
<dbReference type="InterPro" id="IPR006665">
    <property type="entry name" value="OmpA-like"/>
</dbReference>
<evidence type="ECO:0000313" key="8">
    <source>
        <dbReference type="Proteomes" id="UP000681356"/>
    </source>
</evidence>
<comment type="subcellular location">
    <subcellularLocation>
        <location evidence="1">Cell outer membrane</location>
    </subcellularLocation>
</comment>
<dbReference type="PANTHER" id="PTHR30329:SF21">
    <property type="entry name" value="LIPOPROTEIN YIAD-RELATED"/>
    <property type="match status" value="1"/>
</dbReference>
<dbReference type="InterPro" id="IPR006664">
    <property type="entry name" value="OMP_bac"/>
</dbReference>
<dbReference type="Proteomes" id="UP000681356">
    <property type="component" value="Unassembled WGS sequence"/>
</dbReference>
<evidence type="ECO:0000256" key="4">
    <source>
        <dbReference type="PROSITE-ProRule" id="PRU00473"/>
    </source>
</evidence>
<feature type="domain" description="OmpA-like" evidence="6">
    <location>
        <begin position="202"/>
        <end position="319"/>
    </location>
</feature>
<comment type="caution">
    <text evidence="7">The sequence shown here is derived from an EMBL/GenBank/DDBJ whole genome shotgun (WGS) entry which is preliminary data.</text>
</comment>
<gene>
    <name evidence="7" type="ORF">KB874_20190</name>
</gene>
<keyword evidence="8" id="KW-1185">Reference proteome</keyword>
<evidence type="ECO:0000256" key="1">
    <source>
        <dbReference type="ARBA" id="ARBA00004442"/>
    </source>
</evidence>
<dbReference type="CDD" id="cd07185">
    <property type="entry name" value="OmpA_C-like"/>
    <property type="match status" value="1"/>
</dbReference>
<dbReference type="Gene3D" id="3.30.1330.60">
    <property type="entry name" value="OmpA-like domain"/>
    <property type="match status" value="1"/>
</dbReference>
<evidence type="ECO:0000256" key="5">
    <source>
        <dbReference type="SAM" id="SignalP"/>
    </source>
</evidence>
<dbReference type="PRINTS" id="PR01021">
    <property type="entry name" value="OMPADOMAIN"/>
</dbReference>
<evidence type="ECO:0000256" key="2">
    <source>
        <dbReference type="ARBA" id="ARBA00023136"/>
    </source>
</evidence>
<accession>A0A8J8BA05</accession>
<feature type="chain" id="PRO_5035221192" evidence="5">
    <location>
        <begin position="29"/>
        <end position="319"/>
    </location>
</feature>
<protein>
    <submittedName>
        <fullName evidence="7">OmpA family protein</fullName>
    </submittedName>
</protein>
<organism evidence="7 8">
    <name type="scientific">Thetidibacter halocola</name>
    <dbReference type="NCBI Taxonomy" id="2827239"/>
    <lineage>
        <taxon>Bacteria</taxon>
        <taxon>Pseudomonadati</taxon>
        <taxon>Pseudomonadota</taxon>
        <taxon>Alphaproteobacteria</taxon>
        <taxon>Rhodobacterales</taxon>
        <taxon>Roseobacteraceae</taxon>
        <taxon>Thetidibacter</taxon>
    </lineage>
</organism>